<reference evidence="3" key="2">
    <citation type="journal article" date="2016" name="Genome Announc.">
        <title>Draft Genome Sequences of Two Novel Amoeba-Resistant Intranuclear Bacteria, 'Candidatus Berkiella cookevillensis' and 'Candidatus Berkiella aquae'.</title>
        <authorList>
            <person name="Mehari Y.T."/>
            <person name="Arivett B.A."/>
            <person name="Farone A.L."/>
            <person name="Gunderson J.H."/>
            <person name="Farone M.B."/>
        </authorList>
    </citation>
    <scope>NUCLEOTIDE SEQUENCE</scope>
    <source>
        <strain evidence="3">CC99</strain>
    </source>
</reference>
<gene>
    <name evidence="3" type="ORF">CC99x_000055</name>
    <name evidence="2" type="ORF">CC99x_01310</name>
</gene>
<dbReference type="PANTHER" id="PTHR21621">
    <property type="entry name" value="RIBOSOMAL PROTEIN S6 MODIFICATION PROTEIN"/>
    <property type="match status" value="1"/>
</dbReference>
<keyword evidence="4" id="KW-1185">Reference proteome</keyword>
<dbReference type="EMBL" id="LKHV02000001">
    <property type="protein sequence ID" value="MCS5707287.1"/>
    <property type="molecule type" value="Genomic_DNA"/>
</dbReference>
<proteinExistence type="predicted"/>
<dbReference type="GO" id="GO:0009432">
    <property type="term" value="P:SOS response"/>
    <property type="evidence" value="ECO:0007669"/>
    <property type="project" value="TreeGrafter"/>
</dbReference>
<protein>
    <recommendedName>
        <fullName evidence="1">MvdD-like pre-ATP grasp domain-containing protein</fullName>
    </recommendedName>
</protein>
<dbReference type="InterPro" id="IPR048936">
    <property type="entry name" value="MvdD-like_ATPgrasp"/>
</dbReference>
<reference evidence="2" key="1">
    <citation type="submission" date="2015-09" db="EMBL/GenBank/DDBJ databases">
        <title>Draft Genome Sequences of Two Novel Amoeba-resistant Intranuclear Bacteria, Candidatus Berkiella cookevillensis and Candidatus Berkiella aquae.</title>
        <authorList>
            <person name="Mehari Y.T."/>
            <person name="Arivett B.A."/>
            <person name="Farone A.L."/>
            <person name="Gunderson J.H."/>
            <person name="Farone M.B."/>
        </authorList>
    </citation>
    <scope>NUCLEOTIDE SEQUENCE [LARGE SCALE GENOMIC DNA]</scope>
    <source>
        <strain evidence="2">CC99</strain>
    </source>
</reference>
<sequence>MVKILILTNVEDAHSRIVFDCLKKKGASPIRWYPEEYIINQDSKITISKEATVNIKISSQDSIDIENIDVVWNRRFQYPNLSKLVHPDDYDFVNRENRAHMDSLLLLLEEKATWVNPLSSYRISNSKLVQLREAARLKMEIPKTLITNHKKDIIDFIDENNALGIRTIYKTFLPPYWEESKNYYNLYTSVINKEILPNESIMRITPGIYQQNIDKQYEIRVTFFGQEYIAIKIDNSDEQDWRILSGTSQFKINLTILPHEIEKKCIQLMQKLGIIFGCFDFIVTPKDEYVFLEVNEMGQFSWIEEMLPNVKIVDRFCDFLIDSAQSQLNQEKTKFSLHEITTSETYKHLLQNDKIHHAIIETTSASNMK</sequence>
<evidence type="ECO:0000259" key="1">
    <source>
        <dbReference type="Pfam" id="PF21068"/>
    </source>
</evidence>
<dbReference type="Pfam" id="PF21068">
    <property type="entry name" value="ATPgraspMvdD"/>
    <property type="match status" value="1"/>
</dbReference>
<dbReference type="Gene3D" id="3.30.470.20">
    <property type="entry name" value="ATP-grasp fold, B domain"/>
    <property type="match status" value="1"/>
</dbReference>
<feature type="domain" description="MvdD-like pre-ATP grasp" evidence="1">
    <location>
        <begin position="3"/>
        <end position="121"/>
    </location>
</feature>
<dbReference type="AlphaFoldDB" id="A0A0Q9YEB1"/>
<dbReference type="GO" id="GO:0005737">
    <property type="term" value="C:cytoplasm"/>
    <property type="evidence" value="ECO:0007669"/>
    <property type="project" value="TreeGrafter"/>
</dbReference>
<dbReference type="Proteomes" id="UP000051494">
    <property type="component" value="Unassembled WGS sequence"/>
</dbReference>
<reference evidence="3" key="3">
    <citation type="submission" date="2021-06" db="EMBL/GenBank/DDBJ databases">
        <title>Genomic Description and Analysis of Intracellular Bacteria, Candidatus Berkiella cookevillensis and Candidatus Berkiella aquae.</title>
        <authorList>
            <person name="Kidane D.T."/>
            <person name="Mehari Y.T."/>
            <person name="Rice F.C."/>
            <person name="Arivett B.A."/>
            <person name="Farone A.L."/>
            <person name="Berk S.G."/>
            <person name="Farone M.B."/>
        </authorList>
    </citation>
    <scope>NUCLEOTIDE SEQUENCE</scope>
    <source>
        <strain evidence="3">CC99</strain>
    </source>
</reference>
<evidence type="ECO:0000313" key="2">
    <source>
        <dbReference type="EMBL" id="KRG18829.1"/>
    </source>
</evidence>
<dbReference type="EMBL" id="LKHV01000005">
    <property type="protein sequence ID" value="KRG18829.1"/>
    <property type="molecule type" value="Genomic_DNA"/>
</dbReference>
<dbReference type="OrthoDB" id="583309at2"/>
<comment type="caution">
    <text evidence="2">The sequence shown here is derived from an EMBL/GenBank/DDBJ whole genome shotgun (WGS) entry which is preliminary data.</text>
</comment>
<dbReference type="RefSeq" id="WP_057624414.1">
    <property type="nucleotide sequence ID" value="NZ_LKHV02000001.1"/>
</dbReference>
<dbReference type="SUPFAM" id="SSF56059">
    <property type="entry name" value="Glutathione synthetase ATP-binding domain-like"/>
    <property type="match status" value="1"/>
</dbReference>
<evidence type="ECO:0000313" key="4">
    <source>
        <dbReference type="Proteomes" id="UP000051494"/>
    </source>
</evidence>
<name>A0A0Q9YEB1_9GAMM</name>
<accession>A0A0Q9YEB1</accession>
<dbReference type="PANTHER" id="PTHR21621:SF0">
    <property type="entry name" value="BETA-CITRYLGLUTAMATE SYNTHASE B-RELATED"/>
    <property type="match status" value="1"/>
</dbReference>
<organism evidence="2">
    <name type="scientific">Candidatus Berkiella cookevillensis</name>
    <dbReference type="NCBI Taxonomy" id="437022"/>
    <lineage>
        <taxon>Bacteria</taxon>
        <taxon>Pseudomonadati</taxon>
        <taxon>Pseudomonadota</taxon>
        <taxon>Gammaproteobacteria</taxon>
        <taxon>Candidatus Berkiellales</taxon>
        <taxon>Candidatus Berkiellaceae</taxon>
        <taxon>Candidatus Berkiella</taxon>
    </lineage>
</organism>
<dbReference type="STRING" id="437022.CC99x_01310"/>
<evidence type="ECO:0000313" key="3">
    <source>
        <dbReference type="EMBL" id="MCS5707287.1"/>
    </source>
</evidence>
<dbReference type="GO" id="GO:0018169">
    <property type="term" value="F:ribosomal S6-glutamic acid ligase activity"/>
    <property type="evidence" value="ECO:0007669"/>
    <property type="project" value="TreeGrafter"/>
</dbReference>